<comment type="caution">
    <text evidence="1">The sequence shown here is derived from an EMBL/GenBank/DDBJ whole genome shotgun (WGS) entry which is preliminary data.</text>
</comment>
<dbReference type="Proteomes" id="UP000305524">
    <property type="component" value="Unassembled WGS sequence"/>
</dbReference>
<dbReference type="EMBL" id="SZOD01001084">
    <property type="protein sequence ID" value="TKI79555.1"/>
    <property type="molecule type" value="Genomic_DNA"/>
</dbReference>
<sequence length="80" mass="8618">MKIRSQITFASLSLLIAGSSLLYTTPISIVKAEATQNVSSSLQTNTQRDRTSVKQAMRDTLQLGYPGILAKTSEGGKTWG</sequence>
<gene>
    <name evidence="1" type="ORF">FC701_31360</name>
</gene>
<organism evidence="1 2">
    <name type="scientific">Bacillus mycoides</name>
    <dbReference type="NCBI Taxonomy" id="1405"/>
    <lineage>
        <taxon>Bacteria</taxon>
        <taxon>Bacillati</taxon>
        <taxon>Bacillota</taxon>
        <taxon>Bacilli</taxon>
        <taxon>Bacillales</taxon>
        <taxon>Bacillaceae</taxon>
        <taxon>Bacillus</taxon>
        <taxon>Bacillus cereus group</taxon>
    </lineage>
</organism>
<protein>
    <submittedName>
        <fullName evidence="1">D-alanyl-D-alanine carboxypeptidase</fullName>
    </submittedName>
</protein>
<accession>A0A4U2ZXG6</accession>
<keyword evidence="1" id="KW-0121">Carboxypeptidase</keyword>
<evidence type="ECO:0000313" key="2">
    <source>
        <dbReference type="Proteomes" id="UP000305524"/>
    </source>
</evidence>
<feature type="non-terminal residue" evidence="1">
    <location>
        <position position="80"/>
    </location>
</feature>
<keyword evidence="1" id="KW-0378">Hydrolase</keyword>
<reference evidence="1 2" key="1">
    <citation type="journal article" date="2019" name="Environ. Microbiol.">
        <title>An active ?-lactamase is a part of an orchestrated cell wall stress resistance network of Bacillus subtilis and related rhizosphere species.</title>
        <authorList>
            <person name="Bucher T."/>
            <person name="Keren-Paz A."/>
            <person name="Hausser J."/>
            <person name="Olender T."/>
            <person name="Cytryn E."/>
            <person name="Kolodkin-Gal I."/>
        </authorList>
    </citation>
    <scope>NUCLEOTIDE SEQUENCE [LARGE SCALE GENOMIC DNA]</scope>
    <source>
        <strain evidence="1 2">I186</strain>
    </source>
</reference>
<dbReference type="GO" id="GO:0004180">
    <property type="term" value="F:carboxypeptidase activity"/>
    <property type="evidence" value="ECO:0007669"/>
    <property type="project" value="UniProtKB-KW"/>
</dbReference>
<proteinExistence type="predicted"/>
<name>A0A4U2ZXG6_BACMY</name>
<keyword evidence="1" id="KW-0645">Protease</keyword>
<dbReference type="AlphaFoldDB" id="A0A4U2ZXG6"/>
<evidence type="ECO:0000313" key="1">
    <source>
        <dbReference type="EMBL" id="TKI79555.1"/>
    </source>
</evidence>